<dbReference type="SUPFAM" id="SSF51197">
    <property type="entry name" value="Clavaminate synthase-like"/>
    <property type="match status" value="1"/>
</dbReference>
<dbReference type="Gene3D" id="2.60.120.650">
    <property type="entry name" value="Cupin"/>
    <property type="match status" value="1"/>
</dbReference>
<dbReference type="PANTHER" id="PTHR13096:SF9">
    <property type="entry name" value="BIFUNCTIONAL LYSINE-SPECIFIC DEMETHYLASE AND HISTIDYL-HYDROXYLASE"/>
    <property type="match status" value="1"/>
</dbReference>
<keyword evidence="2" id="KW-0479">Metal-binding</keyword>
<keyword evidence="3" id="KW-0408">Iron</keyword>
<dbReference type="InterPro" id="IPR039994">
    <property type="entry name" value="NO66-like"/>
</dbReference>
<evidence type="ECO:0000313" key="5">
    <source>
        <dbReference type="EMBL" id="WXG71532.1"/>
    </source>
</evidence>
<evidence type="ECO:0000256" key="1">
    <source>
        <dbReference type="ARBA" id="ARBA00001954"/>
    </source>
</evidence>
<proteinExistence type="predicted"/>
<protein>
    <submittedName>
        <fullName evidence="5">Cupin domain-containing protein</fullName>
    </submittedName>
</protein>
<dbReference type="PROSITE" id="PS51184">
    <property type="entry name" value="JMJC"/>
    <property type="match status" value="1"/>
</dbReference>
<evidence type="ECO:0000256" key="3">
    <source>
        <dbReference type="ARBA" id="ARBA00023004"/>
    </source>
</evidence>
<evidence type="ECO:0000256" key="2">
    <source>
        <dbReference type="ARBA" id="ARBA00022723"/>
    </source>
</evidence>
<accession>A0ABZ2PRN1</accession>
<dbReference type="Pfam" id="PF08007">
    <property type="entry name" value="JmjC_2"/>
    <property type="match status" value="1"/>
</dbReference>
<evidence type="ECO:0000259" key="4">
    <source>
        <dbReference type="PROSITE" id="PS51184"/>
    </source>
</evidence>
<dbReference type="Proteomes" id="UP001432000">
    <property type="component" value="Chromosome"/>
</dbReference>
<dbReference type="EMBL" id="CP147846">
    <property type="protein sequence ID" value="WXG71532.1"/>
    <property type="molecule type" value="Genomic_DNA"/>
</dbReference>
<evidence type="ECO:0000313" key="6">
    <source>
        <dbReference type="Proteomes" id="UP001432000"/>
    </source>
</evidence>
<name>A0ABZ2PRN1_9NOCA</name>
<dbReference type="PANTHER" id="PTHR13096">
    <property type="entry name" value="MINA53 MYC INDUCED NUCLEAR ANTIGEN"/>
    <property type="match status" value="1"/>
</dbReference>
<reference evidence="5 6" key="1">
    <citation type="submission" date="2024-03" db="EMBL/GenBank/DDBJ databases">
        <title>Natural products discovery in diverse microorganisms through a two-stage MS feature dereplication strategy.</title>
        <authorList>
            <person name="Zhang R."/>
        </authorList>
    </citation>
    <scope>NUCLEOTIDE SEQUENCE [LARGE SCALE GENOMIC DNA]</scope>
    <source>
        <strain evidence="5 6">18930</strain>
    </source>
</reference>
<gene>
    <name evidence="5" type="ORF">WDS16_02775</name>
</gene>
<feature type="domain" description="JmjC" evidence="4">
    <location>
        <begin position="94"/>
        <end position="241"/>
    </location>
</feature>
<dbReference type="InterPro" id="IPR003347">
    <property type="entry name" value="JmjC_dom"/>
</dbReference>
<dbReference type="SMART" id="SM00558">
    <property type="entry name" value="JmjC"/>
    <property type="match status" value="1"/>
</dbReference>
<keyword evidence="6" id="KW-1185">Reference proteome</keyword>
<comment type="cofactor">
    <cofactor evidence="1">
        <name>Fe(2+)</name>
        <dbReference type="ChEBI" id="CHEBI:29033"/>
    </cofactor>
</comment>
<sequence>MISVDERAFVDDYWGRKPLLSRARDLPGSFEDLMSSASVDELVSHRGVRTPFARMAKDGSLLDKSEFTSSGGFGAEMADQLDSAAVLSAFAGGHTLVLQGLHRLWPPLIDFVRDLVDDIGHPAQVNAYITPASSTGFAPHYDVHDVFVLQIGGAKRWVLHPPVHTHPLSNQPWSDRRDAVENRARELPLVDTVLEPGDALYLPRGWIHSAEALGETTIHLTIGVASFNHYDVANQLFGVLQDDPQLREPLPAGLDLTDSDAVLPYVDHVLDDIAATLDDIRASPEARRQIARRLGRRLADITRPEPVSPLRTISFMTSLDSHSTVVWRQGLIARISSDESRVHLDFRSKTVSLPIEALDAVTQLHSGKPCRTGDLVGLDQNSAVVLVRRLLREGVLVPSPTGAASSTVSE</sequence>
<organism evidence="5 6">
    <name type="scientific">Rhodococcus sovatensis</name>
    <dbReference type="NCBI Taxonomy" id="1805840"/>
    <lineage>
        <taxon>Bacteria</taxon>
        <taxon>Bacillati</taxon>
        <taxon>Actinomycetota</taxon>
        <taxon>Actinomycetes</taxon>
        <taxon>Mycobacteriales</taxon>
        <taxon>Nocardiaceae</taxon>
        <taxon>Rhodococcus</taxon>
    </lineage>
</organism>